<dbReference type="InterPro" id="IPR004410">
    <property type="entry name" value="Malonyl_CoA-ACP_transAc_FabD"/>
</dbReference>
<keyword evidence="8" id="KW-1185">Reference proteome</keyword>
<dbReference type="PANTHER" id="PTHR42681">
    <property type="entry name" value="MALONYL-COA-ACYL CARRIER PROTEIN TRANSACYLASE, MITOCHONDRIAL"/>
    <property type="match status" value="1"/>
</dbReference>
<proteinExistence type="predicted"/>
<dbReference type="Gene3D" id="3.30.70.250">
    <property type="entry name" value="Malonyl-CoA ACP transacylase, ACP-binding"/>
    <property type="match status" value="1"/>
</dbReference>
<sequence length="792" mass="85794">MLAAMFPGQGAQRLSMGNGLFERFPQLCREADDILGYSLRSLCMDGPIERLTETQYTQPALYVVNALEYLAFMEDGGEKPDYLLGHSVSEYVALFAAGVLDFASGLRLVQKRGALMAEAKGGGMAAVLGLTAEQVEDIIAREGLTDIFAANYNTPKQIVISGKKETILAAELLFQNAGAMLYKVLAVSGAFHSPFMKESQQAFAELAKGLEFKTPQTPVISNVTARPHLPADIRAKMIEQITAPVKWSESIRYLLAKGLEVSDFKEIGPKGPPILQPMVKRTQLEAGPLDAETLKQEEEAKRAGAQAKSAPADKKETVTSASVKAASPLVNGKLNGVHKPATKPSVRLGSQEFCNKFGLKYPYVSGAMYRGIASADMVIKMANAGMLGFLGAGGMPIKDVEENLAKIQASVAVGQPYGVNFISHFNRPHAEEALTDVLLKYAVPVIEASAFMEVSPALVRYRAKGLSRTGDNIHVKNRIIAKVSRPDIAANFLSPPPDKMLDKMVSERALTAEEASMLRLVPMADAVTVESDSGGHTDQGNPFNLIPAVLSVRKKAQERFPGFGPIFVGAGGGIGTPEAAAAVFMLGADYIVSGSINQCTVEAGTSDAVKDLLAAANVYDTGYAPSGAMFELGSKIQVLKKGLFFPSRAEKLVSLYNQSGSIDEIDTKLAQQIQERYFKRSFNEVLSEIRERSSADDWRKVETNPRYKMSQIIRCYYSDTTMWALSGNMDHKVDFQIHCGPAMGAVNQWLKDTELEDWRKRSVDALGKKLLSETAELYGRRLTAAMQGGAIG</sequence>
<dbReference type="Pfam" id="PF21607">
    <property type="entry name" value="FabD_helical_ins"/>
    <property type="match status" value="1"/>
</dbReference>
<evidence type="ECO:0000256" key="1">
    <source>
        <dbReference type="ARBA" id="ARBA00013258"/>
    </source>
</evidence>
<organism evidence="7 8">
    <name type="scientific">Kordiimonas pumila</name>
    <dbReference type="NCBI Taxonomy" id="2161677"/>
    <lineage>
        <taxon>Bacteria</taxon>
        <taxon>Pseudomonadati</taxon>
        <taxon>Pseudomonadota</taxon>
        <taxon>Alphaproteobacteria</taxon>
        <taxon>Kordiimonadales</taxon>
        <taxon>Kordiimonadaceae</taxon>
        <taxon>Kordiimonas</taxon>
    </lineage>
</organism>
<dbReference type="SUPFAM" id="SSF51412">
    <property type="entry name" value="Inosine monophosphate dehydrogenase (IMPDH)"/>
    <property type="match status" value="1"/>
</dbReference>
<comment type="caution">
    <text evidence="7">The sequence shown here is derived from an EMBL/GenBank/DDBJ whole genome shotgun (WGS) entry which is preliminary data.</text>
</comment>
<dbReference type="PANTHER" id="PTHR42681:SF1">
    <property type="entry name" value="MALONYL-COA-ACYL CARRIER PROTEIN TRANSACYLASE, MITOCHONDRIAL"/>
    <property type="match status" value="1"/>
</dbReference>
<dbReference type="EC" id="2.3.1.39" evidence="1"/>
<dbReference type="NCBIfam" id="TIGR00128">
    <property type="entry name" value="fabD"/>
    <property type="match status" value="1"/>
</dbReference>
<name>A0ABV7D347_9PROT</name>
<dbReference type="EMBL" id="JBHRSL010000004">
    <property type="protein sequence ID" value="MFC3051557.1"/>
    <property type="molecule type" value="Genomic_DNA"/>
</dbReference>
<dbReference type="SUPFAM" id="SSF52151">
    <property type="entry name" value="FabD/lysophospholipase-like"/>
    <property type="match status" value="1"/>
</dbReference>
<keyword evidence="3 7" id="KW-0012">Acyltransferase</keyword>
<dbReference type="InterPro" id="IPR016036">
    <property type="entry name" value="Malonyl_transacylase_ACP-bd"/>
</dbReference>
<dbReference type="RefSeq" id="WP_194215039.1">
    <property type="nucleotide sequence ID" value="NZ_CP061205.1"/>
</dbReference>
<dbReference type="InterPro" id="IPR016035">
    <property type="entry name" value="Acyl_Trfase/lysoPLipase"/>
</dbReference>
<dbReference type="SMART" id="SM00827">
    <property type="entry name" value="PKS_AT"/>
    <property type="match status" value="1"/>
</dbReference>
<evidence type="ECO:0000313" key="7">
    <source>
        <dbReference type="EMBL" id="MFC3051557.1"/>
    </source>
</evidence>
<dbReference type="InterPro" id="IPR001227">
    <property type="entry name" value="Ac_transferase_dom_sf"/>
</dbReference>
<dbReference type="InterPro" id="IPR014043">
    <property type="entry name" value="Acyl_transferase_dom"/>
</dbReference>
<protein>
    <recommendedName>
        <fullName evidence="1">[acyl-carrier-protein] S-malonyltransferase</fullName>
        <ecNumber evidence="1">2.3.1.39</ecNumber>
    </recommendedName>
</protein>
<feature type="region of interest" description="Disordered" evidence="5">
    <location>
        <begin position="297"/>
        <end position="320"/>
    </location>
</feature>
<evidence type="ECO:0000313" key="8">
    <source>
        <dbReference type="Proteomes" id="UP001595444"/>
    </source>
</evidence>
<evidence type="ECO:0000256" key="2">
    <source>
        <dbReference type="ARBA" id="ARBA00022679"/>
    </source>
</evidence>
<dbReference type="Pfam" id="PF03060">
    <property type="entry name" value="NMO"/>
    <property type="match status" value="1"/>
</dbReference>
<dbReference type="Gene3D" id="3.40.366.10">
    <property type="entry name" value="Malonyl-Coenzyme A Acyl Carrier Protein, domain 2"/>
    <property type="match status" value="1"/>
</dbReference>
<dbReference type="Pfam" id="PF00698">
    <property type="entry name" value="Acyl_transf_1"/>
    <property type="match status" value="1"/>
</dbReference>
<dbReference type="NCBIfam" id="TIGR02814">
    <property type="entry name" value="pfaD_fam"/>
    <property type="match status" value="1"/>
</dbReference>
<evidence type="ECO:0000259" key="6">
    <source>
        <dbReference type="SMART" id="SM00827"/>
    </source>
</evidence>
<dbReference type="InterPro" id="IPR014179">
    <property type="entry name" value="PfaD-like_TIM-barrel"/>
</dbReference>
<dbReference type="Gene3D" id="3.20.20.70">
    <property type="entry name" value="Aldolase class I"/>
    <property type="match status" value="1"/>
</dbReference>
<accession>A0ABV7D347</accession>
<reference evidence="8" key="1">
    <citation type="journal article" date="2019" name="Int. J. Syst. Evol. Microbiol.">
        <title>The Global Catalogue of Microorganisms (GCM) 10K type strain sequencing project: providing services to taxonomists for standard genome sequencing and annotation.</title>
        <authorList>
            <consortium name="The Broad Institute Genomics Platform"/>
            <consortium name="The Broad Institute Genome Sequencing Center for Infectious Disease"/>
            <person name="Wu L."/>
            <person name="Ma J."/>
        </authorList>
    </citation>
    <scope>NUCLEOTIDE SEQUENCE [LARGE SCALE GENOMIC DNA]</scope>
    <source>
        <strain evidence="8">KCTC 62164</strain>
    </source>
</reference>
<dbReference type="Proteomes" id="UP001595444">
    <property type="component" value="Unassembled WGS sequence"/>
</dbReference>
<feature type="domain" description="Malonyl-CoA:ACP transacylase (MAT)" evidence="6">
    <location>
        <begin position="5"/>
        <end position="333"/>
    </location>
</feature>
<dbReference type="InterPro" id="IPR049489">
    <property type="entry name" value="FabD-like_helical_ins"/>
</dbReference>
<evidence type="ECO:0000256" key="4">
    <source>
        <dbReference type="ARBA" id="ARBA00048462"/>
    </source>
</evidence>
<dbReference type="InterPro" id="IPR013785">
    <property type="entry name" value="Aldolase_TIM"/>
</dbReference>
<evidence type="ECO:0000256" key="3">
    <source>
        <dbReference type="ARBA" id="ARBA00023315"/>
    </source>
</evidence>
<dbReference type="SUPFAM" id="SSF55048">
    <property type="entry name" value="Probable ACP-binding domain of malonyl-CoA ACP transacylase"/>
    <property type="match status" value="1"/>
</dbReference>
<dbReference type="GO" id="GO:0004314">
    <property type="term" value="F:[acyl-carrier-protein] S-malonyltransferase activity"/>
    <property type="evidence" value="ECO:0007669"/>
    <property type="project" value="UniProtKB-EC"/>
</dbReference>
<gene>
    <name evidence="7" type="primary">fabD</name>
    <name evidence="7" type="ORF">ACFOKA_06565</name>
</gene>
<comment type="catalytic activity">
    <reaction evidence="4">
        <text>holo-[ACP] + malonyl-CoA = malonyl-[ACP] + CoA</text>
        <dbReference type="Rhea" id="RHEA:41792"/>
        <dbReference type="Rhea" id="RHEA-COMP:9623"/>
        <dbReference type="Rhea" id="RHEA-COMP:9685"/>
        <dbReference type="ChEBI" id="CHEBI:57287"/>
        <dbReference type="ChEBI" id="CHEBI:57384"/>
        <dbReference type="ChEBI" id="CHEBI:64479"/>
        <dbReference type="ChEBI" id="CHEBI:78449"/>
        <dbReference type="EC" id="2.3.1.39"/>
    </reaction>
</comment>
<keyword evidence="2 7" id="KW-0808">Transferase</keyword>
<dbReference type="InterPro" id="IPR050858">
    <property type="entry name" value="Mal-CoA-ACP_Trans/PKS_FabD"/>
</dbReference>
<evidence type="ECO:0000256" key="5">
    <source>
        <dbReference type="SAM" id="MobiDB-lite"/>
    </source>
</evidence>